<feature type="transmembrane region" description="Helical" evidence="1">
    <location>
        <begin position="422"/>
        <end position="444"/>
    </location>
</feature>
<feature type="transmembrane region" description="Helical" evidence="1">
    <location>
        <begin position="341"/>
        <end position="362"/>
    </location>
</feature>
<dbReference type="OrthoDB" id="1652574at2"/>
<name>A0A415PMU3_9FIRM</name>
<keyword evidence="3" id="KW-1185">Reference proteome</keyword>
<organism evidence="2 3">
    <name type="scientific">Amedibacillus dolichus</name>
    <dbReference type="NCBI Taxonomy" id="31971"/>
    <lineage>
        <taxon>Bacteria</taxon>
        <taxon>Bacillati</taxon>
        <taxon>Bacillota</taxon>
        <taxon>Erysipelotrichia</taxon>
        <taxon>Erysipelotrichales</taxon>
        <taxon>Erysipelotrichaceae</taxon>
        <taxon>Amedibacillus</taxon>
    </lineage>
</organism>
<protein>
    <recommendedName>
        <fullName evidence="4">ABC transporter permease</fullName>
    </recommendedName>
</protein>
<dbReference type="EMBL" id="QRPK01000010">
    <property type="protein sequence ID" value="RHM14053.1"/>
    <property type="molecule type" value="Genomic_DNA"/>
</dbReference>
<keyword evidence="1" id="KW-1133">Transmembrane helix</keyword>
<reference evidence="2 3" key="1">
    <citation type="submission" date="2018-08" db="EMBL/GenBank/DDBJ databases">
        <title>A genome reference for cultivated species of the human gut microbiota.</title>
        <authorList>
            <person name="Zou Y."/>
            <person name="Xue W."/>
            <person name="Luo G."/>
        </authorList>
    </citation>
    <scope>NUCLEOTIDE SEQUENCE [LARGE SCALE GENOMIC DNA]</scope>
    <source>
        <strain evidence="2 3">AF35-6BH</strain>
    </source>
</reference>
<dbReference type="AlphaFoldDB" id="A0A415PMU3"/>
<gene>
    <name evidence="2" type="ORF">DWZ83_03345</name>
</gene>
<sequence length="451" mass="52276">MISLDTKRFLRKKKFWIAIVSVIVVALVNFGYSGRGGGNHFDNLYQQAQANNEKLFMRYDSSYCIDEDTYVQVQRTLNGFVQDMEEAYKAKDWKQLNTVLKKQNLMLANAVYQVNKDSDQSKLYHAYFKQSDAIMEMVKQNDLDFPLNLDVVGNYQFLYSDLFAPEDFVDYQFSARFYDQLEKQDIGRMDYTTLDSTTVFIHFLRNMFPLLPIILVGILCYDALQEDRDSGVARILLSLPIKRVTYIRKKLATNMKSVLMVFLMPMLIISLGLDLFDHFHTLKAPILANVEGITSFQTLENSLDGLAKRNFEKEEFLGLTKYYPMPEYAKSPNPEFDFMELWQFVVLVLFMAVLVLMFMVLFHILCTVIFRNKMLALVVSLLVLLIASFLAQPSNVGLLYALVPFTFFNPVDILSGYTSYSYLNGILILSMYNIILYLLIVWLYNKKDIVS</sequence>
<accession>A0A415PMU3</accession>
<feature type="transmembrane region" description="Helical" evidence="1">
    <location>
        <begin position="15"/>
        <end position="32"/>
    </location>
</feature>
<keyword evidence="1" id="KW-0472">Membrane</keyword>
<feature type="transmembrane region" description="Helical" evidence="1">
    <location>
        <begin position="258"/>
        <end position="276"/>
    </location>
</feature>
<keyword evidence="1" id="KW-0812">Transmembrane</keyword>
<dbReference type="Proteomes" id="UP000284868">
    <property type="component" value="Unassembled WGS sequence"/>
</dbReference>
<evidence type="ECO:0000256" key="1">
    <source>
        <dbReference type="SAM" id="Phobius"/>
    </source>
</evidence>
<proteinExistence type="predicted"/>
<evidence type="ECO:0008006" key="4">
    <source>
        <dbReference type="Google" id="ProtNLM"/>
    </source>
</evidence>
<dbReference type="PANTHER" id="PTHR43471">
    <property type="entry name" value="ABC TRANSPORTER PERMEASE"/>
    <property type="match status" value="1"/>
</dbReference>
<comment type="caution">
    <text evidence="2">The sequence shown here is derived from an EMBL/GenBank/DDBJ whole genome shotgun (WGS) entry which is preliminary data.</text>
</comment>
<dbReference type="Pfam" id="PF12679">
    <property type="entry name" value="ABC2_membrane_2"/>
    <property type="match status" value="1"/>
</dbReference>
<dbReference type="RefSeq" id="WP_022419751.1">
    <property type="nucleotide sequence ID" value="NZ_CAUWIX010000004.1"/>
</dbReference>
<feature type="transmembrane region" description="Helical" evidence="1">
    <location>
        <begin position="374"/>
        <end position="402"/>
    </location>
</feature>
<dbReference type="GO" id="GO:0005886">
    <property type="term" value="C:plasma membrane"/>
    <property type="evidence" value="ECO:0007669"/>
    <property type="project" value="UniProtKB-SubCell"/>
</dbReference>
<evidence type="ECO:0000313" key="2">
    <source>
        <dbReference type="EMBL" id="RHM14053.1"/>
    </source>
</evidence>
<evidence type="ECO:0000313" key="3">
    <source>
        <dbReference type="Proteomes" id="UP000284868"/>
    </source>
</evidence>
<dbReference type="GO" id="GO:0140359">
    <property type="term" value="F:ABC-type transporter activity"/>
    <property type="evidence" value="ECO:0007669"/>
    <property type="project" value="InterPro"/>
</dbReference>